<evidence type="ECO:0000313" key="3">
    <source>
        <dbReference type="EMBL" id="THU43484.1"/>
    </source>
</evidence>
<evidence type="ECO:0000256" key="1">
    <source>
        <dbReference type="ARBA" id="ARBA00022531"/>
    </source>
</evidence>
<dbReference type="GO" id="GO:0015979">
    <property type="term" value="P:photosynthesis"/>
    <property type="evidence" value="ECO:0007669"/>
    <property type="project" value="UniProtKB-KW"/>
</dbReference>
<feature type="region of interest" description="Disordered" evidence="2">
    <location>
        <begin position="1"/>
        <end position="28"/>
    </location>
</feature>
<evidence type="ECO:0000256" key="2">
    <source>
        <dbReference type="SAM" id="MobiDB-lite"/>
    </source>
</evidence>
<evidence type="ECO:0000313" key="4">
    <source>
        <dbReference type="Proteomes" id="UP000317650"/>
    </source>
</evidence>
<keyword evidence="1" id="KW-0602">Photosynthesis</keyword>
<dbReference type="EMBL" id="PYDT01000085">
    <property type="protein sequence ID" value="THU43484.1"/>
    <property type="molecule type" value="Genomic_DNA"/>
</dbReference>
<keyword evidence="4" id="KW-1185">Reference proteome</keyword>
<organism evidence="3 4">
    <name type="scientific">Musa balbisiana</name>
    <name type="common">Banana</name>
    <dbReference type="NCBI Taxonomy" id="52838"/>
    <lineage>
        <taxon>Eukaryota</taxon>
        <taxon>Viridiplantae</taxon>
        <taxon>Streptophyta</taxon>
        <taxon>Embryophyta</taxon>
        <taxon>Tracheophyta</taxon>
        <taxon>Spermatophyta</taxon>
        <taxon>Magnoliopsida</taxon>
        <taxon>Liliopsida</taxon>
        <taxon>Zingiberales</taxon>
        <taxon>Musaceae</taxon>
        <taxon>Musa</taxon>
    </lineage>
</organism>
<dbReference type="InterPro" id="IPR036376">
    <property type="entry name" value="RuBisCO_lsu_C_sf"/>
</dbReference>
<protein>
    <submittedName>
        <fullName evidence="3">Uncharacterized protein</fullName>
    </submittedName>
</protein>
<feature type="compositionally biased region" description="Polar residues" evidence="2">
    <location>
        <begin position="1"/>
        <end position="11"/>
    </location>
</feature>
<proteinExistence type="predicted"/>
<name>A0A4S8I7W9_MUSBA</name>
<dbReference type="AlphaFoldDB" id="A0A4S8I7W9"/>
<comment type="caution">
    <text evidence="3">The sequence shown here is derived from an EMBL/GenBank/DDBJ whole genome shotgun (WGS) entry which is preliminary data.</text>
</comment>
<dbReference type="SUPFAM" id="SSF51649">
    <property type="entry name" value="RuBisCo, C-terminal domain"/>
    <property type="match status" value="1"/>
</dbReference>
<dbReference type="Proteomes" id="UP000317650">
    <property type="component" value="Unassembled WGS sequence"/>
</dbReference>
<dbReference type="GO" id="GO:0000287">
    <property type="term" value="F:magnesium ion binding"/>
    <property type="evidence" value="ECO:0007669"/>
    <property type="project" value="InterPro"/>
</dbReference>
<reference evidence="3 4" key="1">
    <citation type="journal article" date="2019" name="Nat. Plants">
        <title>Genome sequencing of Musa balbisiana reveals subgenome evolution and function divergence in polyploid bananas.</title>
        <authorList>
            <person name="Yao X."/>
        </authorList>
    </citation>
    <scope>NUCLEOTIDE SEQUENCE [LARGE SCALE GENOMIC DNA]</scope>
    <source>
        <strain evidence="4">cv. DH-PKW</strain>
        <tissue evidence="3">Leaves</tissue>
    </source>
</reference>
<accession>A0A4S8I7W9</accession>
<feature type="region of interest" description="Disordered" evidence="2">
    <location>
        <begin position="41"/>
        <end position="60"/>
    </location>
</feature>
<gene>
    <name evidence="3" type="ORF">C4D60_Mb00t02180</name>
</gene>
<sequence>MGSRLRNTGKSFPQGEQTREERGRRNPVALLEARTCKEGEDRITGIGSSGGTSGRAERGRGLGSLCQGVLPVASGGINFGRGTYGHPWAWGNELGAVAYRVALEASACTSS</sequence>